<feature type="chain" id="PRO_5044579045" evidence="1">
    <location>
        <begin position="19"/>
        <end position="158"/>
    </location>
</feature>
<reference evidence="5" key="2">
    <citation type="submission" date="2025-04" db="UniProtKB">
        <authorList>
            <consortium name="RefSeq"/>
        </authorList>
    </citation>
    <scope>IDENTIFICATION</scope>
    <source>
        <tissue evidence="5">Whole body</tissue>
    </source>
</reference>
<feature type="domain" description="Thioredoxin" evidence="2">
    <location>
        <begin position="11"/>
        <end position="134"/>
    </location>
</feature>
<proteinExistence type="predicted"/>
<dbReference type="InterPro" id="IPR036249">
    <property type="entry name" value="Thioredoxin-like_sf"/>
</dbReference>
<organism evidence="3">
    <name type="scientific">Sipha flava</name>
    <name type="common">yellow sugarcane aphid</name>
    <dbReference type="NCBI Taxonomy" id="143950"/>
    <lineage>
        <taxon>Eukaryota</taxon>
        <taxon>Metazoa</taxon>
        <taxon>Ecdysozoa</taxon>
        <taxon>Arthropoda</taxon>
        <taxon>Hexapoda</taxon>
        <taxon>Insecta</taxon>
        <taxon>Pterygota</taxon>
        <taxon>Neoptera</taxon>
        <taxon>Paraneoptera</taxon>
        <taxon>Hemiptera</taxon>
        <taxon>Sternorrhyncha</taxon>
        <taxon>Aphidomorpha</taxon>
        <taxon>Aphidoidea</taxon>
        <taxon>Aphididae</taxon>
        <taxon>Sipha</taxon>
    </lineage>
</organism>
<dbReference type="Proteomes" id="UP000694846">
    <property type="component" value="Unplaced"/>
</dbReference>
<dbReference type="Pfam" id="PF00085">
    <property type="entry name" value="Thioredoxin"/>
    <property type="match status" value="1"/>
</dbReference>
<dbReference type="GO" id="GO:0015035">
    <property type="term" value="F:protein-disulfide reductase activity"/>
    <property type="evidence" value="ECO:0007669"/>
    <property type="project" value="TreeGrafter"/>
</dbReference>
<dbReference type="InterPro" id="IPR013766">
    <property type="entry name" value="Thioredoxin_domain"/>
</dbReference>
<dbReference type="SUPFAM" id="SSF52833">
    <property type="entry name" value="Thioredoxin-like"/>
    <property type="match status" value="1"/>
</dbReference>
<accession>A0A2S2Q6B8</accession>
<keyword evidence="4" id="KW-1185">Reference proteome</keyword>
<dbReference type="EMBL" id="GGMS01004061">
    <property type="protein sequence ID" value="MBY73264.1"/>
    <property type="molecule type" value="Transcribed_RNA"/>
</dbReference>
<dbReference type="PANTHER" id="PTHR45815:SF3">
    <property type="entry name" value="PROTEIN DISULFIDE-ISOMERASE A6"/>
    <property type="match status" value="1"/>
</dbReference>
<dbReference type="AlphaFoldDB" id="A0A2S2Q6B8"/>
<dbReference type="GO" id="GO:0034976">
    <property type="term" value="P:response to endoplasmic reticulum stress"/>
    <property type="evidence" value="ECO:0007669"/>
    <property type="project" value="TreeGrafter"/>
</dbReference>
<dbReference type="PROSITE" id="PS51352">
    <property type="entry name" value="THIOREDOXIN_2"/>
    <property type="match status" value="1"/>
</dbReference>
<dbReference type="Gene3D" id="3.40.30.10">
    <property type="entry name" value="Glutaredoxin"/>
    <property type="match status" value="1"/>
</dbReference>
<dbReference type="PANTHER" id="PTHR45815">
    <property type="entry name" value="PROTEIN DISULFIDE-ISOMERASE A6"/>
    <property type="match status" value="1"/>
</dbReference>
<dbReference type="RefSeq" id="XP_025424191.1">
    <property type="nucleotide sequence ID" value="XM_025568406.1"/>
</dbReference>
<dbReference type="OrthoDB" id="10264505at2759"/>
<name>A0A2S2Q6B8_9HEMI</name>
<evidence type="ECO:0000313" key="4">
    <source>
        <dbReference type="Proteomes" id="UP000694846"/>
    </source>
</evidence>
<feature type="signal peptide" evidence="1">
    <location>
        <begin position="1"/>
        <end position="18"/>
    </location>
</feature>
<sequence>MNLLFCVSMIVLVCKCMADTFYESDSGVVELTDDNFNRTVLETDNVWLVKFYAPWCRYSKELRTEYSKAAKAMKGFANVGALNTDKHRIISKYYHIKEVPTVVIFIDKNNPTEFFGQSSSPAINITNAVIEAIKLNVSTKLNITSQESSILEKSSTLH</sequence>
<dbReference type="GO" id="GO:0005788">
    <property type="term" value="C:endoplasmic reticulum lumen"/>
    <property type="evidence" value="ECO:0007669"/>
    <property type="project" value="TreeGrafter"/>
</dbReference>
<reference evidence="3" key="1">
    <citation type="submission" date="2018-04" db="EMBL/GenBank/DDBJ databases">
        <title>Transcriptome assembly of Sipha flava.</title>
        <authorList>
            <person name="Scully E.D."/>
            <person name="Geib S.M."/>
            <person name="Palmer N.A."/>
            <person name="Koch K."/>
            <person name="Bradshaw J."/>
            <person name="Heng-Moss T."/>
            <person name="Sarath G."/>
        </authorList>
    </citation>
    <scope>NUCLEOTIDE SEQUENCE</scope>
</reference>
<evidence type="ECO:0000259" key="2">
    <source>
        <dbReference type="PROSITE" id="PS51352"/>
    </source>
</evidence>
<protein>
    <submittedName>
        <fullName evidence="5">Protein disulfide-isomerase A6-like</fullName>
    </submittedName>
</protein>
<gene>
    <name evidence="3" type="primary">tag-320</name>
    <name evidence="5" type="synonym">LOC112693373</name>
    <name evidence="3" type="ORF">g.147354</name>
</gene>
<evidence type="ECO:0000256" key="1">
    <source>
        <dbReference type="SAM" id="SignalP"/>
    </source>
</evidence>
<keyword evidence="1" id="KW-0732">Signal</keyword>
<evidence type="ECO:0000313" key="5">
    <source>
        <dbReference type="RefSeq" id="XP_025424191.1"/>
    </source>
</evidence>
<evidence type="ECO:0000313" key="3">
    <source>
        <dbReference type="EMBL" id="MBY73264.1"/>
    </source>
</evidence>